<comment type="caution">
    <text evidence="13">The sequence shown here is derived from an EMBL/GenBank/DDBJ whole genome shotgun (WGS) entry which is preliminary data.</text>
</comment>
<dbReference type="InterPro" id="IPR044986">
    <property type="entry name" value="KIF15/KIN-12"/>
</dbReference>
<dbReference type="InterPro" id="IPR001752">
    <property type="entry name" value="Kinesin_motor_dom"/>
</dbReference>
<dbReference type="PROSITE" id="PS00411">
    <property type="entry name" value="KINESIN_MOTOR_1"/>
    <property type="match status" value="1"/>
</dbReference>
<gene>
    <name evidence="13" type="ORF">CHS0354_022725</name>
</gene>
<feature type="coiled-coil region" evidence="11">
    <location>
        <begin position="440"/>
        <end position="467"/>
    </location>
</feature>
<comment type="similarity">
    <text evidence="9">Belongs to the TRAFAC class myosin-kinesin ATPase superfamily. Kinesin family. KIN-12 subfamily.</text>
</comment>
<reference evidence="13" key="1">
    <citation type="journal article" date="2021" name="Genome Biol. Evol.">
        <title>A High-Quality Reference Genome for a Parasitic Bivalve with Doubly Uniparental Inheritance (Bivalvia: Unionida).</title>
        <authorList>
            <person name="Smith C.H."/>
        </authorList>
    </citation>
    <scope>NUCLEOTIDE SEQUENCE</scope>
    <source>
        <strain evidence="13">CHS0354</strain>
    </source>
</reference>
<organism evidence="13 14">
    <name type="scientific">Potamilus streckersoni</name>
    <dbReference type="NCBI Taxonomy" id="2493646"/>
    <lineage>
        <taxon>Eukaryota</taxon>
        <taxon>Metazoa</taxon>
        <taxon>Spiralia</taxon>
        <taxon>Lophotrochozoa</taxon>
        <taxon>Mollusca</taxon>
        <taxon>Bivalvia</taxon>
        <taxon>Autobranchia</taxon>
        <taxon>Heteroconchia</taxon>
        <taxon>Palaeoheterodonta</taxon>
        <taxon>Unionida</taxon>
        <taxon>Unionoidea</taxon>
        <taxon>Unionidae</taxon>
        <taxon>Ambleminae</taxon>
        <taxon>Lampsilini</taxon>
        <taxon>Potamilus</taxon>
    </lineage>
</organism>
<evidence type="ECO:0000256" key="1">
    <source>
        <dbReference type="ARBA" id="ARBA00004186"/>
    </source>
</evidence>
<evidence type="ECO:0000256" key="2">
    <source>
        <dbReference type="ARBA" id="ARBA00022490"/>
    </source>
</evidence>
<dbReference type="GO" id="GO:0005829">
    <property type="term" value="C:cytosol"/>
    <property type="evidence" value="ECO:0007669"/>
    <property type="project" value="UniProtKB-ARBA"/>
</dbReference>
<dbReference type="InterPro" id="IPR027417">
    <property type="entry name" value="P-loop_NTPase"/>
</dbReference>
<keyword evidence="6 11" id="KW-0175">Coiled coil</keyword>
<feature type="binding site" evidence="10">
    <location>
        <begin position="114"/>
        <end position="121"/>
    </location>
    <ligand>
        <name>ATP</name>
        <dbReference type="ChEBI" id="CHEBI:30616"/>
    </ligand>
</feature>
<sequence>MKKQKKEFKLEWGSAGISMRLAFHSLDGDDIKVFVRVRPSSAELDITFSQVAHVDQSNKEIILKSNVSKPEAKKFTFDYIADIKSTQEQIFSIAAKSIIESCVAGYNGTIFAYGQTGSGKTYTMLGPAEGEDSFQHEMRGIIPRSFECLFNAVNREQNGNPGKEFLLKCTFLEIYNEQVFDLLEPGVGLHMRESMKAGAFVEGLQEVVIRDASEAYQTLNQGWINRTVASTSMNRESSRSHAVFSIVIESKAEKEGVKLVKTSQLNLVDLAGSERQKDTNASGQRLKEASNINQSLSTLGNVINSLVSCANGKTKHVPYRDSKLTFLLRNSLGGNAKTHMIACVHPGAKCFGETLSTLQFAKRAKMIKNKAVINEDAEGNTAVLQAEIRRLKLKLLEYESINKGLSDPASSSSAEPIQTAMQSGANSQYRKMFLQSMWLRHMAEQEIANLKDNIQKLEDICSKKETMLQSTKLIIKFRQNDIERCKKSLAGQQIDKDQETEDLKAEIATLQDQVEKHPKLKEYARDIQNLRAELKKLKAQESVQNMLAANTDLVQMLEQRYRELTSDSQDQKDIHPLTPQSSDNISAATLEKYKSQVQNLQAELGELKQTQAHQKEAAKQKEMELISDLESKSKSIQELEQMLATHQLKSKMEKAAINDMHRKTVVEITTPVKKAKYQLRTRTVLVSGSSENSPSNIPSDTDIEEEGILDEEEPQQMAMQAQQALLEEIKQLQSRNIEIQQRTEEFDTERIQLNQQISKLEHMNSFKDEMIGQYKTKEEEMSKNIVCLHKEIENLKEDKRVAVEEAMDLRLMIKSADRERDSLKARHATLSEADARREQEVESLKTKLMQTELLIMTLTKEKNILEEQYQKLQRENEDLSMTVNFSESRIDELVEQVTTMNDGVEQLKHELQVVQQKFEKEKEYTSSLEKQRYLEGEEAEQYKTRLIEEQQTLKNELEYWVNHSEMQEQNIKLKEKKIEELDVQILTLKKEVEDRKTVFLELMNKLQTDREELKNLQGKLEDSQSRVENLQQKLAEVEKQQEETIQIFEARLHEFEDQKIRWNSELETTNEALESLTVANEHFKQEIEKLQEQYEQEVLEKKSLLEKTSTLEGKLSTYQADLKNLGDLENLAHQVDELTIMKMEKDKEINEIKILLTEKTQEIIQLQERLEDWADLQIERVCLEKQLESKEDLIKEQETIIEELTLQKLAACEELERLRAQESKVLKEFVDHHNHKQRIHLFERTKDERDRLLEEKERLEMENLFLRKELLKPRPSDSAILKVSDKENQKCKSYSQSKLETL</sequence>
<keyword evidence="7 10" id="KW-0505">Motor protein</keyword>
<keyword evidence="5 10" id="KW-0067">ATP-binding</keyword>
<feature type="coiled-coil region" evidence="11">
    <location>
        <begin position="520"/>
        <end position="547"/>
    </location>
</feature>
<dbReference type="Proteomes" id="UP001195483">
    <property type="component" value="Unassembled WGS sequence"/>
</dbReference>
<evidence type="ECO:0000256" key="6">
    <source>
        <dbReference type="ARBA" id="ARBA00023054"/>
    </source>
</evidence>
<keyword evidence="2" id="KW-0963">Cytoplasm</keyword>
<keyword evidence="8" id="KW-0206">Cytoskeleton</keyword>
<evidence type="ECO:0000256" key="11">
    <source>
        <dbReference type="SAM" id="Coils"/>
    </source>
</evidence>
<dbReference type="GO" id="GO:0008017">
    <property type="term" value="F:microtubule binding"/>
    <property type="evidence" value="ECO:0007669"/>
    <property type="project" value="InterPro"/>
</dbReference>
<evidence type="ECO:0000256" key="3">
    <source>
        <dbReference type="ARBA" id="ARBA00022701"/>
    </source>
</evidence>
<dbReference type="GO" id="GO:0005874">
    <property type="term" value="C:microtubule"/>
    <property type="evidence" value="ECO:0007669"/>
    <property type="project" value="UniProtKB-KW"/>
</dbReference>
<reference evidence="13" key="2">
    <citation type="journal article" date="2021" name="Genome Biol. Evol.">
        <title>Developing a high-quality reference genome for a parasitic bivalve with doubly uniparental inheritance (Bivalvia: Unionida).</title>
        <authorList>
            <person name="Smith C.H."/>
        </authorList>
    </citation>
    <scope>NUCLEOTIDE SEQUENCE</scope>
    <source>
        <strain evidence="13">CHS0354</strain>
        <tissue evidence="13">Mantle</tissue>
    </source>
</reference>
<evidence type="ECO:0000256" key="5">
    <source>
        <dbReference type="ARBA" id="ARBA00022840"/>
    </source>
</evidence>
<keyword evidence="3" id="KW-0493">Microtubule</keyword>
<dbReference type="GO" id="GO:0003777">
    <property type="term" value="F:microtubule motor activity"/>
    <property type="evidence" value="ECO:0007669"/>
    <property type="project" value="InterPro"/>
</dbReference>
<dbReference type="Gene3D" id="3.40.850.10">
    <property type="entry name" value="Kinesin motor domain"/>
    <property type="match status" value="1"/>
</dbReference>
<dbReference type="PANTHER" id="PTHR37739:SF8">
    <property type="entry name" value="KINESIN-LIKE PROTEIN KIN-12D"/>
    <property type="match status" value="1"/>
</dbReference>
<dbReference type="Pfam" id="PF00225">
    <property type="entry name" value="Kinesin"/>
    <property type="match status" value="1"/>
</dbReference>
<evidence type="ECO:0000313" key="14">
    <source>
        <dbReference type="Proteomes" id="UP001195483"/>
    </source>
</evidence>
<dbReference type="GO" id="GO:0007018">
    <property type="term" value="P:microtubule-based movement"/>
    <property type="evidence" value="ECO:0007669"/>
    <property type="project" value="InterPro"/>
</dbReference>
<evidence type="ECO:0000259" key="12">
    <source>
        <dbReference type="PROSITE" id="PS50067"/>
    </source>
</evidence>
<evidence type="ECO:0000313" key="13">
    <source>
        <dbReference type="EMBL" id="KAK3579188.1"/>
    </source>
</evidence>
<dbReference type="GO" id="GO:0005524">
    <property type="term" value="F:ATP binding"/>
    <property type="evidence" value="ECO:0007669"/>
    <property type="project" value="UniProtKB-UniRule"/>
</dbReference>
<evidence type="ECO:0000256" key="9">
    <source>
        <dbReference type="ARBA" id="ARBA00034488"/>
    </source>
</evidence>
<feature type="coiled-coil region" evidence="11">
    <location>
        <begin position="722"/>
        <end position="749"/>
    </location>
</feature>
<dbReference type="EMBL" id="JAEAOA010001383">
    <property type="protein sequence ID" value="KAK3579188.1"/>
    <property type="molecule type" value="Genomic_DNA"/>
</dbReference>
<dbReference type="InterPro" id="IPR019821">
    <property type="entry name" value="Kinesin_motor_CS"/>
</dbReference>
<dbReference type="PANTHER" id="PTHR37739">
    <property type="entry name" value="KINESIN-LIKE PROTEIN KIN-12D"/>
    <property type="match status" value="1"/>
</dbReference>
<dbReference type="GO" id="GO:0005813">
    <property type="term" value="C:centrosome"/>
    <property type="evidence" value="ECO:0007669"/>
    <property type="project" value="UniProtKB-ARBA"/>
</dbReference>
<accession>A0AAE0RT15</accession>
<dbReference type="PROSITE" id="PS50067">
    <property type="entry name" value="KINESIN_MOTOR_2"/>
    <property type="match status" value="1"/>
</dbReference>
<evidence type="ECO:0000256" key="7">
    <source>
        <dbReference type="ARBA" id="ARBA00023175"/>
    </source>
</evidence>
<name>A0AAE0RT15_9BIVA</name>
<comment type="subcellular location">
    <subcellularLocation>
        <location evidence="1">Cytoplasm</location>
        <location evidence="1">Cytoskeleton</location>
        <location evidence="1">Spindle</location>
    </subcellularLocation>
</comment>
<feature type="domain" description="Kinesin motor" evidence="12">
    <location>
        <begin position="30"/>
        <end position="367"/>
    </location>
</feature>
<feature type="coiled-coil region" evidence="11">
    <location>
        <begin position="964"/>
        <end position="1269"/>
    </location>
</feature>
<evidence type="ECO:0000256" key="10">
    <source>
        <dbReference type="PROSITE-ProRule" id="PRU00283"/>
    </source>
</evidence>
<feature type="coiled-coil region" evidence="11">
    <location>
        <begin position="590"/>
        <end position="649"/>
    </location>
</feature>
<dbReference type="InterPro" id="IPR036961">
    <property type="entry name" value="Kinesin_motor_dom_sf"/>
</dbReference>
<protein>
    <recommendedName>
        <fullName evidence="12">Kinesin motor domain-containing protein</fullName>
    </recommendedName>
</protein>
<dbReference type="GO" id="GO:0000278">
    <property type="term" value="P:mitotic cell cycle"/>
    <property type="evidence" value="ECO:0007669"/>
    <property type="project" value="UniProtKB-ARBA"/>
</dbReference>
<keyword evidence="14" id="KW-1185">Reference proteome</keyword>
<keyword evidence="4 10" id="KW-0547">Nucleotide-binding</keyword>
<evidence type="ECO:0000256" key="4">
    <source>
        <dbReference type="ARBA" id="ARBA00022741"/>
    </source>
</evidence>
<evidence type="ECO:0000256" key="8">
    <source>
        <dbReference type="ARBA" id="ARBA00023212"/>
    </source>
</evidence>
<proteinExistence type="inferred from homology"/>
<dbReference type="PRINTS" id="PR00380">
    <property type="entry name" value="KINESINHEAVY"/>
</dbReference>
<dbReference type="SMART" id="SM00129">
    <property type="entry name" value="KISc"/>
    <property type="match status" value="1"/>
</dbReference>
<reference evidence="13" key="3">
    <citation type="submission" date="2023-05" db="EMBL/GenBank/DDBJ databases">
        <authorList>
            <person name="Smith C.H."/>
        </authorList>
    </citation>
    <scope>NUCLEOTIDE SEQUENCE</scope>
    <source>
        <strain evidence="13">CHS0354</strain>
        <tissue evidence="13">Mantle</tissue>
    </source>
</reference>
<dbReference type="GO" id="GO:0005819">
    <property type="term" value="C:spindle"/>
    <property type="evidence" value="ECO:0007669"/>
    <property type="project" value="UniProtKB-SubCell"/>
</dbReference>
<dbReference type="SUPFAM" id="SSF52540">
    <property type="entry name" value="P-loop containing nucleoside triphosphate hydrolases"/>
    <property type="match status" value="1"/>
</dbReference>
<feature type="coiled-coil region" evidence="11">
    <location>
        <begin position="778"/>
        <end position="924"/>
    </location>
</feature>
<dbReference type="FunFam" id="3.40.850.10:FF:000034">
    <property type="entry name" value="Kinesin family member 15"/>
    <property type="match status" value="1"/>
</dbReference>